<dbReference type="InterPro" id="IPR011652">
    <property type="entry name" value="MORN_2"/>
</dbReference>
<proteinExistence type="predicted"/>
<dbReference type="PANTHER" id="PTHR33706:SF1">
    <property type="entry name" value="TPR REPEAT PROTEIN"/>
    <property type="match status" value="1"/>
</dbReference>
<dbReference type="Proteomes" id="UP000006233">
    <property type="component" value="Unassembled WGS sequence"/>
</dbReference>
<name>C9MVU0_9FUSO</name>
<dbReference type="STRING" id="634994.GCWU000323_00762"/>
<comment type="caution">
    <text evidence="1">The sequence shown here is derived from an EMBL/GenBank/DDBJ whole genome shotgun (WGS) entry which is preliminary data.</text>
</comment>
<dbReference type="SUPFAM" id="SSF82185">
    <property type="entry name" value="Histone H3 K4-specific methyltransferase SET7/9 N-terminal domain"/>
    <property type="match status" value="2"/>
</dbReference>
<dbReference type="PANTHER" id="PTHR33706">
    <property type="entry name" value="MORN VARIANT REPEAT PROTEIN"/>
    <property type="match status" value="1"/>
</dbReference>
<protein>
    <submittedName>
        <fullName evidence="1">MORN repeat protein</fullName>
    </submittedName>
</protein>
<sequence length="312" mass="34982">MSKKEGEFIMLKSFKKSMIVLISCLSISILSSAAIPKISPKRASEYSAQSARALSSPYSTVANVTVSGSFATLKETGQPFTGTYAEFNEVGRVQALRSYQDGKLHGPMFLYYENGNILKATNYVNGVRDGEDVDFYGNGNSKTLRRYKNGALNGDSYDFDEFGRLASTMQYSNNVRHGKEIKYSNGIVTNENTYANGQLNGETKSYYSNGTLRSNGNYSRNLRHGQWTWNYENGTKKLIETYQNGLITDILGYSRNGAKEREMKLVNGNGNFTQYYDNGKIKVQGALRNYKASGNWNFYNKDGHLTDTQGFY</sequence>
<dbReference type="AlphaFoldDB" id="C9MVU0"/>
<evidence type="ECO:0000313" key="1">
    <source>
        <dbReference type="EMBL" id="EEX75512.1"/>
    </source>
</evidence>
<dbReference type="eggNOG" id="COG2849">
    <property type="taxonomic scope" value="Bacteria"/>
</dbReference>
<gene>
    <name evidence="1" type="ORF">GCWU000323_00762</name>
</gene>
<dbReference type="Gene3D" id="2.20.110.10">
    <property type="entry name" value="Histone H3 K4-specific methyltransferase SET7/9 N-terminal domain"/>
    <property type="match status" value="3"/>
</dbReference>
<dbReference type="Pfam" id="PF07661">
    <property type="entry name" value="MORN_2"/>
    <property type="match status" value="4"/>
</dbReference>
<accession>C9MVU0</accession>
<dbReference type="EMBL" id="ACVB02000007">
    <property type="protein sequence ID" value="EEX75512.1"/>
    <property type="molecule type" value="Genomic_DNA"/>
</dbReference>
<dbReference type="HOGENOM" id="CLU_917647_0_0_0"/>
<organism evidence="1 2">
    <name type="scientific">Leptotrichia hofstadii F0254</name>
    <dbReference type="NCBI Taxonomy" id="634994"/>
    <lineage>
        <taxon>Bacteria</taxon>
        <taxon>Fusobacteriati</taxon>
        <taxon>Fusobacteriota</taxon>
        <taxon>Fusobacteriia</taxon>
        <taxon>Fusobacteriales</taxon>
        <taxon>Leptotrichiaceae</taxon>
        <taxon>Leptotrichia</taxon>
    </lineage>
</organism>
<evidence type="ECO:0000313" key="2">
    <source>
        <dbReference type="Proteomes" id="UP000006233"/>
    </source>
</evidence>
<reference evidence="1 2" key="1">
    <citation type="submission" date="2009-09" db="EMBL/GenBank/DDBJ databases">
        <authorList>
            <person name="Weinstock G."/>
            <person name="Sodergren E."/>
            <person name="Clifton S."/>
            <person name="Fulton L."/>
            <person name="Fulton B."/>
            <person name="Courtney L."/>
            <person name="Fronick C."/>
            <person name="Harrison M."/>
            <person name="Strong C."/>
            <person name="Farmer C."/>
            <person name="Delahaunty K."/>
            <person name="Markovic C."/>
            <person name="Hall O."/>
            <person name="Minx P."/>
            <person name="Tomlinson C."/>
            <person name="Mitreva M."/>
            <person name="Nelson J."/>
            <person name="Hou S."/>
            <person name="Wollam A."/>
            <person name="Pepin K.H."/>
            <person name="Johnson M."/>
            <person name="Bhonagiri V."/>
            <person name="Nash W.E."/>
            <person name="Warren W."/>
            <person name="Chinwalla A."/>
            <person name="Mardis E.R."/>
            <person name="Wilson R.K."/>
        </authorList>
    </citation>
    <scope>NUCLEOTIDE SEQUENCE [LARGE SCALE GENOMIC DNA]</scope>
    <source>
        <strain evidence="1 2">F0254</strain>
    </source>
</reference>